<dbReference type="AlphaFoldDB" id="A0A7S3U1Z4"/>
<evidence type="ECO:0000256" key="1">
    <source>
        <dbReference type="SAM" id="MobiDB-lite"/>
    </source>
</evidence>
<organism evidence="2">
    <name type="scientific">Emiliania huxleyi</name>
    <name type="common">Coccolithophore</name>
    <name type="synonym">Pontosphaera huxleyi</name>
    <dbReference type="NCBI Taxonomy" id="2903"/>
    <lineage>
        <taxon>Eukaryota</taxon>
        <taxon>Haptista</taxon>
        <taxon>Haptophyta</taxon>
        <taxon>Prymnesiophyceae</taxon>
        <taxon>Isochrysidales</taxon>
        <taxon>Noelaerhabdaceae</taxon>
        <taxon>Emiliania</taxon>
    </lineage>
</organism>
<proteinExistence type="predicted"/>
<dbReference type="EMBL" id="HBIR01061660">
    <property type="protein sequence ID" value="CAE0600810.1"/>
    <property type="molecule type" value="Transcribed_RNA"/>
</dbReference>
<gene>
    <name evidence="2" type="ORF">EHUX00137_LOCUS47876</name>
</gene>
<name>A0A7S3U1Z4_EMIHU</name>
<accession>A0A7S3U1Z4</accession>
<reference evidence="2" key="1">
    <citation type="submission" date="2021-01" db="EMBL/GenBank/DDBJ databases">
        <authorList>
            <person name="Corre E."/>
            <person name="Pelletier E."/>
            <person name="Niang G."/>
            <person name="Scheremetjew M."/>
            <person name="Finn R."/>
            <person name="Kale V."/>
            <person name="Holt S."/>
            <person name="Cochrane G."/>
            <person name="Meng A."/>
            <person name="Brown T."/>
            <person name="Cohen L."/>
        </authorList>
    </citation>
    <scope>NUCLEOTIDE SEQUENCE</scope>
    <source>
        <strain evidence="2">379</strain>
    </source>
</reference>
<protein>
    <submittedName>
        <fullName evidence="2">Uncharacterized protein</fullName>
    </submittedName>
</protein>
<feature type="region of interest" description="Disordered" evidence="1">
    <location>
        <begin position="299"/>
        <end position="334"/>
    </location>
</feature>
<feature type="compositionally biased region" description="Polar residues" evidence="1">
    <location>
        <begin position="299"/>
        <end position="320"/>
    </location>
</feature>
<evidence type="ECO:0000313" key="2">
    <source>
        <dbReference type="EMBL" id="CAE0600810.1"/>
    </source>
</evidence>
<sequence>MTRGAEQKPRGPVHISLLLFGAVRSDLQLAVSLASVRQNLLAPLTHGHSLYKVSIHGSMDCSHPCTLAAVRSAFAGPKLRADTLVVEGGVNSTDSMLRYRRAMAHAARAAAVALRAGAKLAIAARVDVEYASPIHRDLVPPGATLTWQVSQNASASGERRGGGPAWIVVPDFAHFHQLNDRFVYGPMGTVLALFEWRLHNMAADLFAEHLACLAARTLKVAVLASPIRLVRRRSDLSVPDADRILAWRSMPQRSWMRAAESGSFCRRETKVRFWGGDATSCQPSDLTCKLPTRFARPQSHSISLRSSGKAATNDSHNRQGPSAHRSSARHTPFG</sequence>